<dbReference type="Proteomes" id="UP000235387">
    <property type="component" value="Unassembled WGS sequence"/>
</dbReference>
<dbReference type="CDD" id="cd01130">
    <property type="entry name" value="VirB11-like_ATPase"/>
    <property type="match status" value="1"/>
</dbReference>
<dbReference type="Gene3D" id="3.30.450.380">
    <property type="match status" value="1"/>
</dbReference>
<dbReference type="InterPro" id="IPR050921">
    <property type="entry name" value="T4SS_GSP_E_ATPase"/>
</dbReference>
<dbReference type="InterPro" id="IPR001482">
    <property type="entry name" value="T2SS/T4SS_dom"/>
</dbReference>
<dbReference type="RefSeq" id="WP_102391519.1">
    <property type="nucleotide sequence ID" value="NZ_MDAG01000009.1"/>
</dbReference>
<dbReference type="PANTHER" id="PTHR30486:SF15">
    <property type="entry name" value="TYPE II_IV SECRETION SYSTEM ATPASE"/>
    <property type="match status" value="1"/>
</dbReference>
<organism evidence="3 4">
    <name type="scientific">Enterovibrio norvegicus</name>
    <dbReference type="NCBI Taxonomy" id="188144"/>
    <lineage>
        <taxon>Bacteria</taxon>
        <taxon>Pseudomonadati</taxon>
        <taxon>Pseudomonadota</taxon>
        <taxon>Gammaproteobacteria</taxon>
        <taxon>Vibrionales</taxon>
        <taxon>Vibrionaceae</taxon>
        <taxon>Enterovibrio</taxon>
    </lineage>
</organism>
<name>A0A2N7L838_9GAMM</name>
<dbReference type="SMART" id="SM00382">
    <property type="entry name" value="AAA"/>
    <property type="match status" value="1"/>
</dbReference>
<dbReference type="STRING" id="1190603.A1OO_16715"/>
<proteinExistence type="inferred from homology"/>
<reference evidence="4" key="1">
    <citation type="submission" date="2016-07" db="EMBL/GenBank/DDBJ databases">
        <title>Nontailed viruses are major unrecognized killers of bacteria in the ocean.</title>
        <authorList>
            <person name="Kauffman K."/>
            <person name="Hussain F."/>
            <person name="Yang J."/>
            <person name="Arevalo P."/>
            <person name="Brown J."/>
            <person name="Cutler M."/>
            <person name="Kelly L."/>
            <person name="Polz M.F."/>
        </authorList>
    </citation>
    <scope>NUCLEOTIDE SEQUENCE [LARGE SCALE GENOMIC DNA]</scope>
    <source>
        <strain evidence="4">10N.261.45.A10</strain>
    </source>
</reference>
<accession>A0A2N7L838</accession>
<evidence type="ECO:0000313" key="3">
    <source>
        <dbReference type="EMBL" id="PMN90264.1"/>
    </source>
</evidence>
<dbReference type="InterPro" id="IPR027417">
    <property type="entry name" value="P-loop_NTPase"/>
</dbReference>
<evidence type="ECO:0000259" key="2">
    <source>
        <dbReference type="SMART" id="SM00382"/>
    </source>
</evidence>
<feature type="domain" description="AAA+ ATPase" evidence="2">
    <location>
        <begin position="195"/>
        <end position="349"/>
    </location>
</feature>
<dbReference type="PANTHER" id="PTHR30486">
    <property type="entry name" value="TWITCHING MOTILITY PROTEIN PILT"/>
    <property type="match status" value="1"/>
</dbReference>
<evidence type="ECO:0000256" key="1">
    <source>
        <dbReference type="ARBA" id="ARBA00006611"/>
    </source>
</evidence>
<dbReference type="Pfam" id="PF00437">
    <property type="entry name" value="T2SSE"/>
    <property type="match status" value="1"/>
</dbReference>
<dbReference type="EMBL" id="MDAL01000034">
    <property type="protein sequence ID" value="PMN90264.1"/>
    <property type="molecule type" value="Genomic_DNA"/>
</dbReference>
<evidence type="ECO:0000313" key="4">
    <source>
        <dbReference type="Proteomes" id="UP000235387"/>
    </source>
</evidence>
<dbReference type="AlphaFoldDB" id="A0A2N7L838"/>
<dbReference type="InterPro" id="IPR003593">
    <property type="entry name" value="AAA+_ATPase"/>
</dbReference>
<dbReference type="Gene3D" id="3.40.50.300">
    <property type="entry name" value="P-loop containing nucleotide triphosphate hydrolases"/>
    <property type="match status" value="1"/>
</dbReference>
<sequence>MLPTKELYRSLRGRIFDAIDAEAIAKLSKDELQRELIQAINVLAEQDNTPMPNSLRGDYVKMMYDELRGLGPIQTLIEDDSISDIMINGPDDVFIERQGLVEKSSITFIDNDQLINIAKRIAAQVGRRVDESVPLCDARLADGSRVNIVLPPIAIDGASISIRKFKKQSIGFSDLIEFGAMSSEVAKLMVIASRCRLNIVISGGTGSGKTTMMNALSQYISENERIVTIEDAAELRLQQPHVVRLETRTAGIEGNGEVNQRQLVINSLRMRPDRIIIGECRGSEAFEMLQAMNTGHDGSMTTLHANNPRDAISRIESMVMMATASLPLEAIRRTVVSAVDIIIQISRLHDGSRKVMSVSEVIGMEGQNVVMEEIFRFEQNGLSEKGKVLGNFVTAGLMERSALYEKARYFGLDRELNGIFSGVSA</sequence>
<comment type="caution">
    <text evidence="3">The sequence shown here is derived from an EMBL/GenBank/DDBJ whole genome shotgun (WGS) entry which is preliminary data.</text>
</comment>
<gene>
    <name evidence="3" type="ORF">BCT23_20910</name>
</gene>
<dbReference type="GO" id="GO:0016887">
    <property type="term" value="F:ATP hydrolysis activity"/>
    <property type="evidence" value="ECO:0007669"/>
    <property type="project" value="InterPro"/>
</dbReference>
<protein>
    <submittedName>
        <fullName evidence="3">Pilus assembly protein CpaF</fullName>
    </submittedName>
</protein>
<dbReference type="SUPFAM" id="SSF52540">
    <property type="entry name" value="P-loop containing nucleoside triphosphate hydrolases"/>
    <property type="match status" value="1"/>
</dbReference>
<comment type="similarity">
    <text evidence="1">Belongs to the GSP E family.</text>
</comment>